<protein>
    <recommendedName>
        <fullName evidence="3">Virulence-protein E N-terminal domain-containing protein</fullName>
    </recommendedName>
</protein>
<dbReference type="Proteomes" id="UP000700732">
    <property type="component" value="Unassembled WGS sequence"/>
</dbReference>
<accession>A0ABR6WB51</accession>
<dbReference type="RefSeq" id="WP_186739653.1">
    <property type="nucleotide sequence ID" value="NZ_VFIA01000032.1"/>
</dbReference>
<evidence type="ECO:0000313" key="1">
    <source>
        <dbReference type="EMBL" id="MBC3793803.1"/>
    </source>
</evidence>
<evidence type="ECO:0000313" key="2">
    <source>
        <dbReference type="Proteomes" id="UP000700732"/>
    </source>
</evidence>
<keyword evidence="2" id="KW-1185">Reference proteome</keyword>
<evidence type="ECO:0008006" key="3">
    <source>
        <dbReference type="Google" id="ProtNLM"/>
    </source>
</evidence>
<proteinExistence type="predicted"/>
<sequence length="356" mass="40715">MNSQPYRPNLLDVPISFFELDHQRGHFANVPARNTSLRRIVSTKYYRSTIEAIRAESDPEKQGELKKQLPTITPVALLHHRRRDTSFAEKISQQWPMMMGDVDIKDNPGVNMAELKKYIARLPYVLLCTFSVRKGLWFVVQLPDHRTPETLAAHFRYLQKLFSDIFGVNLDKGKGGNPTDLRFVSYDPTPYINENAIVLSGTYEPPKASHTIDYSRFNRQDERNLLPRLVRFVRTAGEGQRHTTLLKAATVAGGYIAAGLVDEQIVTLALETIASEWPTFSKSQKTIRDGIRYGLTKPIYLVEKEQPYYTDSKPVVVYTIADQLARPGSILRPEESRLERLEVEQSNHYPAAWNKP</sequence>
<dbReference type="EMBL" id="VFIA01000032">
    <property type="protein sequence ID" value="MBC3793803.1"/>
    <property type="molecule type" value="Genomic_DNA"/>
</dbReference>
<reference evidence="1 2" key="1">
    <citation type="submission" date="2019-06" db="EMBL/GenBank/DDBJ databases">
        <title>Spirosoma utsteinense sp. nov. isolated from Antarctic ice-free soils.</title>
        <authorList>
            <person name="Tahon G."/>
        </authorList>
    </citation>
    <scope>NUCLEOTIDE SEQUENCE [LARGE SCALE GENOMIC DNA]</scope>
    <source>
        <strain evidence="1 2">LMG 31447</strain>
    </source>
</reference>
<organism evidence="1 2">
    <name type="scientific">Spirosoma utsteinense</name>
    <dbReference type="NCBI Taxonomy" id="2585773"/>
    <lineage>
        <taxon>Bacteria</taxon>
        <taxon>Pseudomonadati</taxon>
        <taxon>Bacteroidota</taxon>
        <taxon>Cytophagia</taxon>
        <taxon>Cytophagales</taxon>
        <taxon>Cytophagaceae</taxon>
        <taxon>Spirosoma</taxon>
    </lineage>
</organism>
<gene>
    <name evidence="1" type="ORF">FH603_4325</name>
</gene>
<comment type="caution">
    <text evidence="1">The sequence shown here is derived from an EMBL/GenBank/DDBJ whole genome shotgun (WGS) entry which is preliminary data.</text>
</comment>
<name>A0ABR6WB51_9BACT</name>